<evidence type="ECO:0000313" key="1">
    <source>
        <dbReference type="EMBL" id="KAF7191047.1"/>
    </source>
</evidence>
<reference evidence="1" key="1">
    <citation type="submission" date="2020-04" db="EMBL/GenBank/DDBJ databases">
        <title>Draft genome resource of the tomato pathogen Pseudocercospora fuligena.</title>
        <authorList>
            <person name="Zaccaron A."/>
        </authorList>
    </citation>
    <scope>NUCLEOTIDE SEQUENCE</scope>
    <source>
        <strain evidence="1">PF001</strain>
    </source>
</reference>
<dbReference type="PANTHER" id="PTHR42085">
    <property type="entry name" value="F-BOX DOMAIN-CONTAINING PROTEIN"/>
    <property type="match status" value="1"/>
</dbReference>
<gene>
    <name evidence="1" type="ORF">HII31_07562</name>
</gene>
<evidence type="ECO:0000313" key="2">
    <source>
        <dbReference type="Proteomes" id="UP000660729"/>
    </source>
</evidence>
<dbReference type="PANTHER" id="PTHR42085:SF1">
    <property type="entry name" value="F-BOX DOMAIN-CONTAINING PROTEIN"/>
    <property type="match status" value="1"/>
</dbReference>
<comment type="caution">
    <text evidence="1">The sequence shown here is derived from an EMBL/GenBank/DDBJ whole genome shotgun (WGS) entry which is preliminary data.</text>
</comment>
<dbReference type="OrthoDB" id="5413827at2759"/>
<sequence>MDQSPFFRLSPELRNLVYEYALTQSDGPADLLEQQPGLTMTCRKIRQECLLLHYSLNIFELEAPNNTSQALVNCLRSSILHTSIGAAKVRSMPKLNVIYHLSSLENQPVVPGCKNEGGWVQLSETLAAMGFSKDQVTWKTESTSFLDSSLGGNYLAYLAETARLRMYDQILKKDWEEISDSVEAAETWSKKIRSLDRWPWCD</sequence>
<organism evidence="1 2">
    <name type="scientific">Pseudocercospora fuligena</name>
    <dbReference type="NCBI Taxonomy" id="685502"/>
    <lineage>
        <taxon>Eukaryota</taxon>
        <taxon>Fungi</taxon>
        <taxon>Dikarya</taxon>
        <taxon>Ascomycota</taxon>
        <taxon>Pezizomycotina</taxon>
        <taxon>Dothideomycetes</taxon>
        <taxon>Dothideomycetidae</taxon>
        <taxon>Mycosphaerellales</taxon>
        <taxon>Mycosphaerellaceae</taxon>
        <taxon>Pseudocercospora</taxon>
    </lineage>
</organism>
<protein>
    <submittedName>
        <fullName evidence="1">Uncharacterized protein</fullName>
    </submittedName>
</protein>
<dbReference type="EMBL" id="JABCIY010000161">
    <property type="protein sequence ID" value="KAF7191047.1"/>
    <property type="molecule type" value="Genomic_DNA"/>
</dbReference>
<keyword evidence="2" id="KW-1185">Reference proteome</keyword>
<dbReference type="AlphaFoldDB" id="A0A8H6RI70"/>
<dbReference type="InterPro" id="IPR038883">
    <property type="entry name" value="AN11006-like"/>
</dbReference>
<accession>A0A8H6RI70</accession>
<name>A0A8H6RI70_9PEZI</name>
<dbReference type="Proteomes" id="UP000660729">
    <property type="component" value="Unassembled WGS sequence"/>
</dbReference>
<proteinExistence type="predicted"/>